<dbReference type="Gene3D" id="3.30.2000.10">
    <property type="entry name" value="Phage tail protein-like"/>
    <property type="match status" value="1"/>
</dbReference>
<dbReference type="InterPro" id="IPR018602">
    <property type="entry name" value="Gp37/STM4215"/>
</dbReference>
<dbReference type="EMBL" id="CAADFG010000416">
    <property type="protein sequence ID" value="VFK04439.1"/>
    <property type="molecule type" value="Genomic_DNA"/>
</dbReference>
<proteinExistence type="predicted"/>
<dbReference type="InterPro" id="IPR038042">
    <property type="entry name" value="Gp37-like"/>
</dbReference>
<dbReference type="AlphaFoldDB" id="A0A450VPX4"/>
<dbReference type="SUPFAM" id="SSF143749">
    <property type="entry name" value="Phage tail protein-like"/>
    <property type="match status" value="1"/>
</dbReference>
<dbReference type="Pfam" id="PF09646">
    <property type="entry name" value="Gp37"/>
    <property type="match status" value="1"/>
</dbReference>
<reference evidence="3" key="1">
    <citation type="submission" date="2019-02" db="EMBL/GenBank/DDBJ databases">
        <authorList>
            <person name="Gruber-Vodicka R. H."/>
            <person name="Seah K. B. B."/>
        </authorList>
    </citation>
    <scope>NUCLEOTIDE SEQUENCE</scope>
    <source>
        <strain evidence="3">BECK_SA2B12</strain>
        <strain evidence="2">BECK_SA2B15</strain>
        <strain evidence="1">BECK_SA2B20</strain>
    </source>
</reference>
<protein>
    <submittedName>
        <fullName evidence="3">Gp37 protein</fullName>
    </submittedName>
</protein>
<evidence type="ECO:0000313" key="1">
    <source>
        <dbReference type="EMBL" id="VFK03559.1"/>
    </source>
</evidence>
<dbReference type="InterPro" id="IPR035934">
    <property type="entry name" value="Phage_tail_protein-like_sf"/>
</dbReference>
<organism evidence="3">
    <name type="scientific">Candidatus Kentrum eta</name>
    <dbReference type="NCBI Taxonomy" id="2126337"/>
    <lineage>
        <taxon>Bacteria</taxon>
        <taxon>Pseudomonadati</taxon>
        <taxon>Pseudomonadota</taxon>
        <taxon>Gammaproteobacteria</taxon>
        <taxon>Candidatus Kentrum</taxon>
    </lineage>
</organism>
<dbReference type="EMBL" id="CAADFJ010000377">
    <property type="protein sequence ID" value="VFK06827.1"/>
    <property type="molecule type" value="Genomic_DNA"/>
</dbReference>
<evidence type="ECO:0000313" key="3">
    <source>
        <dbReference type="EMBL" id="VFK06827.1"/>
    </source>
</evidence>
<accession>A0A450VPX4</accession>
<evidence type="ECO:0000313" key="2">
    <source>
        <dbReference type="EMBL" id="VFK04439.1"/>
    </source>
</evidence>
<gene>
    <name evidence="2" type="ORF">BECKH772A_GA0070896_104161</name>
    <name evidence="1" type="ORF">BECKH772B_GA0070898_103632</name>
    <name evidence="3" type="ORF">BECKH772C_GA0070978_103771</name>
</gene>
<name>A0A450VPX4_9GAMM</name>
<dbReference type="EMBL" id="CAADFI010000363">
    <property type="protein sequence ID" value="VFK03559.1"/>
    <property type="molecule type" value="Genomic_DNA"/>
</dbReference>
<sequence>MSDIPPNTPEALVAAVLKRLKTEFDDLTVAPYPDRPESYQLKHPTGVLLVRYTDSRYGPSLDTRVVQERRMALEVTLYLRALRGDGGVDTVLERLRLNLTGYAPDGFDKLRPLRDGFVDENNGLWRYAMDFETGTTVIEGIEAFEEDGTPRAVKVTLRDADGQVLREITGDDAQ</sequence>